<feature type="region of interest" description="Disordered" evidence="1">
    <location>
        <begin position="1"/>
        <end position="85"/>
    </location>
</feature>
<organism evidence="2 3">
    <name type="scientific">Globodera rostochiensis</name>
    <name type="common">Golden nematode worm</name>
    <name type="synonym">Heterodera rostochiensis</name>
    <dbReference type="NCBI Taxonomy" id="31243"/>
    <lineage>
        <taxon>Eukaryota</taxon>
        <taxon>Metazoa</taxon>
        <taxon>Ecdysozoa</taxon>
        <taxon>Nematoda</taxon>
        <taxon>Chromadorea</taxon>
        <taxon>Rhabditida</taxon>
        <taxon>Tylenchina</taxon>
        <taxon>Tylenchomorpha</taxon>
        <taxon>Tylenchoidea</taxon>
        <taxon>Heteroderidae</taxon>
        <taxon>Heteroderinae</taxon>
        <taxon>Globodera</taxon>
    </lineage>
</organism>
<proteinExistence type="predicted"/>
<dbReference type="AlphaFoldDB" id="A0A914H284"/>
<name>A0A914H284_GLORO</name>
<feature type="compositionally biased region" description="Basic and acidic residues" evidence="1">
    <location>
        <begin position="75"/>
        <end position="85"/>
    </location>
</feature>
<evidence type="ECO:0000313" key="2">
    <source>
        <dbReference type="Proteomes" id="UP000887572"/>
    </source>
</evidence>
<accession>A0A914H284</accession>
<evidence type="ECO:0000313" key="3">
    <source>
        <dbReference type="WBParaSite" id="Gr19_v10_g12997.t1"/>
    </source>
</evidence>
<protein>
    <submittedName>
        <fullName evidence="3">Uncharacterized protein</fullName>
    </submittedName>
</protein>
<reference evidence="3" key="1">
    <citation type="submission" date="2022-11" db="UniProtKB">
        <authorList>
            <consortium name="WormBaseParasite"/>
        </authorList>
    </citation>
    <scope>IDENTIFICATION</scope>
</reference>
<sequence length="85" mass="8950">MPTVVPPPVVPKLSSSIGTGDTKFGQNRVVTGGHPEKARMPRGKHKNISIPPPAQGHIGVAGGRRMLSPSSVAEDPVRAVRVELR</sequence>
<dbReference type="WBParaSite" id="Gr19_v10_g12997.t1">
    <property type="protein sequence ID" value="Gr19_v10_g12997.t1"/>
    <property type="gene ID" value="Gr19_v10_g12997"/>
</dbReference>
<dbReference type="Proteomes" id="UP000887572">
    <property type="component" value="Unplaced"/>
</dbReference>
<feature type="compositionally biased region" description="Pro residues" evidence="1">
    <location>
        <begin position="1"/>
        <end position="10"/>
    </location>
</feature>
<keyword evidence="2" id="KW-1185">Reference proteome</keyword>
<evidence type="ECO:0000256" key="1">
    <source>
        <dbReference type="SAM" id="MobiDB-lite"/>
    </source>
</evidence>
<feature type="compositionally biased region" description="Polar residues" evidence="1">
    <location>
        <begin position="13"/>
        <end position="29"/>
    </location>
</feature>